<evidence type="ECO:0000256" key="5">
    <source>
        <dbReference type="ARBA" id="ARBA00022723"/>
    </source>
</evidence>
<dbReference type="PROSITE" id="PS51580">
    <property type="entry name" value="SAM_MT43_3"/>
    <property type="match status" value="1"/>
</dbReference>
<dbReference type="InterPro" id="IPR018848">
    <property type="entry name" value="WIYLD_domain"/>
</dbReference>
<reference evidence="10" key="1">
    <citation type="submission" date="2019-10" db="EMBL/GenBank/DDBJ databases">
        <authorList>
            <person name="Zhang R."/>
            <person name="Pan Y."/>
            <person name="Wang J."/>
            <person name="Ma R."/>
            <person name="Yu S."/>
        </authorList>
    </citation>
    <scope>NUCLEOTIDE SEQUENCE</scope>
    <source>
        <strain evidence="10">LA-IB0</strain>
        <tissue evidence="10">Leaf</tissue>
    </source>
</reference>
<feature type="region of interest" description="Disordered" evidence="8">
    <location>
        <begin position="84"/>
        <end position="124"/>
    </location>
</feature>
<feature type="region of interest" description="Disordered" evidence="8">
    <location>
        <begin position="143"/>
        <end position="166"/>
    </location>
</feature>
<evidence type="ECO:0000256" key="6">
    <source>
        <dbReference type="ARBA" id="ARBA00022833"/>
    </source>
</evidence>
<name>A0AAV6WMZ9_9LAMI</name>
<dbReference type="InterPro" id="IPR043017">
    <property type="entry name" value="WIYLD_dom_sf"/>
</dbReference>
<sequence length="845" mass="95398">MAPNTKNRKACLAMKKLGYSEKIVRPVLKRLLALYENNWLLIEENDYLVLIEALFDSEKEKASVLNILNCLYQSNELEKMNHLSDDDVEENEPPLKRSKQNSQNNQFSRSSHSSSPNCSKQKMAESSYEKLQYKNIKLEGQNLSKQYHGKGKNSSSPLSPTGNEQTKEFELISDGESDDYNYPVPLACLENNGDEYDSVHAFSEKRIITYERGKHKVFSNERGDLHDDDLDLEANLPESEPMSYDLVEFGVPLAVIPPVSPRILCEGNSHENDSSAKENCSIFPEVIDLDADDTCTDPPLLLENTSDMDGNHLEYMDYGLSKAEKSENNAQDSMKLLDIASSSRGEVGISLIVKSSPRSDFHVPSLEEVLKQVEEQCLKSYGIIPQNGFSLLRLMKDMCECFLVKSTTSNHIDDVGPTNVVSSLAISNDLDSQTVPSELTDHQISLCSISTVSNGPIRFQNLFKVSNQISRSIRSMHLDLSRCKIYLNVDVNGSNEMDKNALELNNGASSSRTMIVQNQHYHQYIEDITKGHEAYEISLINESNNDPLPKFSYILKNVNYQSAYTRFLLSRISEEDCCSKCFMDCLSAEIPCACAGKTGGEFAYTQCGLLKEKFVDDCISMKRSGQQQNLLYCQDCPLEKPNDKSLSGKCKGHLVRKFIKECWYKCGCSLKCGNRVVQRGITVKLQVFMTPDMKGWGLRTLEEIPKGALICEYVGEVVTVKELSERNRQHTGDNHTYPVLLDAGWSREGVVKDEKALCIVATRYGNVARFINHRCSDANLVDIPVEVESPDHHYYHLAFFTTRKVNAMEELTWDYGIDFNNHHLVKAFQCQCGSEFCRDRKSTKS</sequence>
<dbReference type="EMBL" id="WHWC01000014">
    <property type="protein sequence ID" value="KAG8369807.1"/>
    <property type="molecule type" value="Genomic_DNA"/>
</dbReference>
<dbReference type="InterPro" id="IPR025776">
    <property type="entry name" value="SUVR4/1/2"/>
</dbReference>
<dbReference type="PANTHER" id="PTHR46450">
    <property type="entry name" value="INACTIVE HISTONE-LYSINE N-METHYLTRANSFERASE SUVR1-RELATED"/>
    <property type="match status" value="1"/>
</dbReference>
<keyword evidence="5" id="KW-0479">Metal-binding</keyword>
<proteinExistence type="predicted"/>
<evidence type="ECO:0000256" key="1">
    <source>
        <dbReference type="ARBA" id="ARBA00004123"/>
    </source>
</evidence>
<dbReference type="Proteomes" id="UP000826271">
    <property type="component" value="Unassembled WGS sequence"/>
</dbReference>
<feature type="domain" description="SET" evidence="9">
    <location>
        <begin position="683"/>
        <end position="816"/>
    </location>
</feature>
<dbReference type="InterPro" id="IPR046341">
    <property type="entry name" value="SET_dom_sf"/>
</dbReference>
<comment type="caution">
    <text evidence="10">The sequence shown here is derived from an EMBL/GenBank/DDBJ whole genome shotgun (WGS) entry which is preliminary data.</text>
</comment>
<dbReference type="Gene3D" id="2.170.270.10">
    <property type="entry name" value="SET domain"/>
    <property type="match status" value="1"/>
</dbReference>
<organism evidence="10 11">
    <name type="scientific">Buddleja alternifolia</name>
    <dbReference type="NCBI Taxonomy" id="168488"/>
    <lineage>
        <taxon>Eukaryota</taxon>
        <taxon>Viridiplantae</taxon>
        <taxon>Streptophyta</taxon>
        <taxon>Embryophyta</taxon>
        <taxon>Tracheophyta</taxon>
        <taxon>Spermatophyta</taxon>
        <taxon>Magnoliopsida</taxon>
        <taxon>eudicotyledons</taxon>
        <taxon>Gunneridae</taxon>
        <taxon>Pentapetalae</taxon>
        <taxon>asterids</taxon>
        <taxon>lamiids</taxon>
        <taxon>Lamiales</taxon>
        <taxon>Scrophulariaceae</taxon>
        <taxon>Buddlejeae</taxon>
        <taxon>Buddleja</taxon>
    </lineage>
</organism>
<dbReference type="CDD" id="cd10538">
    <property type="entry name" value="SET_SETDB-like"/>
    <property type="match status" value="1"/>
</dbReference>
<dbReference type="GO" id="GO:0042054">
    <property type="term" value="F:histone methyltransferase activity"/>
    <property type="evidence" value="ECO:0007669"/>
    <property type="project" value="InterPro"/>
</dbReference>
<dbReference type="SMART" id="SM00468">
    <property type="entry name" value="PreSET"/>
    <property type="match status" value="1"/>
</dbReference>
<feature type="compositionally biased region" description="Polar residues" evidence="8">
    <location>
        <begin position="152"/>
        <end position="164"/>
    </location>
</feature>
<accession>A0AAV6WMZ9</accession>
<dbReference type="GO" id="GO:0005694">
    <property type="term" value="C:chromosome"/>
    <property type="evidence" value="ECO:0007669"/>
    <property type="project" value="UniProtKB-SubCell"/>
</dbReference>
<evidence type="ECO:0000256" key="8">
    <source>
        <dbReference type="SAM" id="MobiDB-lite"/>
    </source>
</evidence>
<keyword evidence="7" id="KW-0539">Nucleus</keyword>
<feature type="compositionally biased region" description="Low complexity" evidence="8">
    <location>
        <begin position="100"/>
        <end position="121"/>
    </location>
</feature>
<dbReference type="Gene3D" id="1.10.8.850">
    <property type="entry name" value="Histone-lysine N methyltransferase , C-terminal domain-like"/>
    <property type="match status" value="1"/>
</dbReference>
<dbReference type="InterPro" id="IPR001214">
    <property type="entry name" value="SET_dom"/>
</dbReference>
<keyword evidence="4" id="KW-0808">Transferase</keyword>
<dbReference type="GO" id="GO:0005634">
    <property type="term" value="C:nucleus"/>
    <property type="evidence" value="ECO:0007669"/>
    <property type="project" value="UniProtKB-SubCell"/>
</dbReference>
<dbReference type="Pfam" id="PF10440">
    <property type="entry name" value="WIYLD"/>
    <property type="match status" value="1"/>
</dbReference>
<dbReference type="GO" id="GO:0008270">
    <property type="term" value="F:zinc ion binding"/>
    <property type="evidence" value="ECO:0007669"/>
    <property type="project" value="InterPro"/>
</dbReference>
<dbReference type="PROSITE" id="PS50280">
    <property type="entry name" value="SET"/>
    <property type="match status" value="1"/>
</dbReference>
<evidence type="ECO:0000256" key="4">
    <source>
        <dbReference type="ARBA" id="ARBA00022679"/>
    </source>
</evidence>
<protein>
    <recommendedName>
        <fullName evidence="9">SET domain-containing protein</fullName>
    </recommendedName>
</protein>
<evidence type="ECO:0000313" key="11">
    <source>
        <dbReference type="Proteomes" id="UP000826271"/>
    </source>
</evidence>
<evidence type="ECO:0000256" key="3">
    <source>
        <dbReference type="ARBA" id="ARBA00022454"/>
    </source>
</evidence>
<keyword evidence="3" id="KW-0158">Chromosome</keyword>
<comment type="subcellular location">
    <subcellularLocation>
        <location evidence="2">Chromosome</location>
    </subcellularLocation>
    <subcellularLocation>
        <location evidence="1">Nucleus</location>
    </subcellularLocation>
</comment>
<dbReference type="PANTHER" id="PTHR46450:SF24">
    <property type="entry name" value="HISTONE-LYSINE N-METHYLTRANSFERASE SUVR4"/>
    <property type="match status" value="1"/>
</dbReference>
<dbReference type="InterPro" id="IPR007728">
    <property type="entry name" value="Pre-SET_dom"/>
</dbReference>
<evidence type="ECO:0000256" key="7">
    <source>
        <dbReference type="ARBA" id="ARBA00023242"/>
    </source>
</evidence>
<evidence type="ECO:0000256" key="2">
    <source>
        <dbReference type="ARBA" id="ARBA00004286"/>
    </source>
</evidence>
<gene>
    <name evidence="10" type="ORF">BUALT_Bualt14G0052200</name>
</gene>
<dbReference type="SUPFAM" id="SSF82199">
    <property type="entry name" value="SET domain"/>
    <property type="match status" value="1"/>
</dbReference>
<keyword evidence="6" id="KW-0862">Zinc</keyword>
<dbReference type="SMART" id="SM00317">
    <property type="entry name" value="SET"/>
    <property type="match status" value="1"/>
</dbReference>
<evidence type="ECO:0000313" key="10">
    <source>
        <dbReference type="EMBL" id="KAG8369807.1"/>
    </source>
</evidence>
<dbReference type="Pfam" id="PF00856">
    <property type="entry name" value="SET"/>
    <property type="match status" value="1"/>
</dbReference>
<evidence type="ECO:0000259" key="9">
    <source>
        <dbReference type="PROSITE" id="PS50280"/>
    </source>
</evidence>
<dbReference type="AlphaFoldDB" id="A0AAV6WMZ9"/>
<keyword evidence="11" id="KW-1185">Reference proteome</keyword>
<dbReference type="FunFam" id="2.170.270.10:FF:000046">
    <property type="entry name" value="SET-domain containing protein lysine methyltransferase family protein"/>
    <property type="match status" value="1"/>
</dbReference>